<evidence type="ECO:0000313" key="2">
    <source>
        <dbReference type="Proteomes" id="UP001386955"/>
    </source>
</evidence>
<name>A0AAN9RUE5_PSOTE</name>
<protein>
    <submittedName>
        <fullName evidence="1">Uncharacterized protein</fullName>
    </submittedName>
</protein>
<reference evidence="1 2" key="1">
    <citation type="submission" date="2024-01" db="EMBL/GenBank/DDBJ databases">
        <title>The genomes of 5 underutilized Papilionoideae crops provide insights into root nodulation and disease resistanc.</title>
        <authorList>
            <person name="Jiang F."/>
        </authorList>
    </citation>
    <scope>NUCLEOTIDE SEQUENCE [LARGE SCALE GENOMIC DNA]</scope>
    <source>
        <strain evidence="1">DUOXIRENSHENG_FW03</strain>
        <tissue evidence="1">Leaves</tissue>
    </source>
</reference>
<keyword evidence="2" id="KW-1185">Reference proteome</keyword>
<sequence>MSSAIGSRYFGRIRRKLMHVGKPFNALLESAMQNPGCAGFRGLAHDKEGSYAFDFFRDVGYLMNFCAETLALLKGLELCWDRHFVYLVLVRFPPVSPVDLGSIFSVNSAYNSVRSFKLCGVERAAKSCLFLMDDFAKMVLKLMLTVKRHCGLAETDVCSLCKMHVEAVIHALQDYALNQFGNHLLRDLLDDPYSGLMNHVWPSMHSSWKVKLSHAGYGMEDGTFCGVYDGHDGK</sequence>
<accession>A0AAN9RUE5</accession>
<comment type="caution">
    <text evidence="1">The sequence shown here is derived from an EMBL/GenBank/DDBJ whole genome shotgun (WGS) entry which is preliminary data.</text>
</comment>
<proteinExistence type="predicted"/>
<evidence type="ECO:0000313" key="1">
    <source>
        <dbReference type="EMBL" id="KAK7383298.1"/>
    </source>
</evidence>
<organism evidence="1 2">
    <name type="scientific">Psophocarpus tetragonolobus</name>
    <name type="common">Winged bean</name>
    <name type="synonym">Dolichos tetragonolobus</name>
    <dbReference type="NCBI Taxonomy" id="3891"/>
    <lineage>
        <taxon>Eukaryota</taxon>
        <taxon>Viridiplantae</taxon>
        <taxon>Streptophyta</taxon>
        <taxon>Embryophyta</taxon>
        <taxon>Tracheophyta</taxon>
        <taxon>Spermatophyta</taxon>
        <taxon>Magnoliopsida</taxon>
        <taxon>eudicotyledons</taxon>
        <taxon>Gunneridae</taxon>
        <taxon>Pentapetalae</taxon>
        <taxon>rosids</taxon>
        <taxon>fabids</taxon>
        <taxon>Fabales</taxon>
        <taxon>Fabaceae</taxon>
        <taxon>Papilionoideae</taxon>
        <taxon>50 kb inversion clade</taxon>
        <taxon>NPAAA clade</taxon>
        <taxon>indigoferoid/millettioid clade</taxon>
        <taxon>Phaseoleae</taxon>
        <taxon>Psophocarpus</taxon>
    </lineage>
</organism>
<dbReference type="AlphaFoldDB" id="A0AAN9RUE5"/>
<dbReference type="EMBL" id="JAYMYS010000008">
    <property type="protein sequence ID" value="KAK7383298.1"/>
    <property type="molecule type" value="Genomic_DNA"/>
</dbReference>
<dbReference type="Proteomes" id="UP001386955">
    <property type="component" value="Unassembled WGS sequence"/>
</dbReference>
<gene>
    <name evidence="1" type="ORF">VNO78_28972</name>
</gene>